<evidence type="ECO:0000313" key="2">
    <source>
        <dbReference type="EMBL" id="MPC90374.1"/>
    </source>
</evidence>
<keyword evidence="3" id="KW-1185">Reference proteome</keyword>
<dbReference type="Proteomes" id="UP000324222">
    <property type="component" value="Unassembled WGS sequence"/>
</dbReference>
<comment type="caution">
    <text evidence="2">The sequence shown here is derived from an EMBL/GenBank/DDBJ whole genome shotgun (WGS) entry which is preliminary data.</text>
</comment>
<feature type="region of interest" description="Disordered" evidence="1">
    <location>
        <begin position="25"/>
        <end position="68"/>
    </location>
</feature>
<reference evidence="2 3" key="1">
    <citation type="submission" date="2019-05" db="EMBL/GenBank/DDBJ databases">
        <title>Another draft genome of Portunus trituberculatus and its Hox gene families provides insights of decapod evolution.</title>
        <authorList>
            <person name="Jeong J.-H."/>
            <person name="Song I."/>
            <person name="Kim S."/>
            <person name="Choi T."/>
            <person name="Kim D."/>
            <person name="Ryu S."/>
            <person name="Kim W."/>
        </authorList>
    </citation>
    <scope>NUCLEOTIDE SEQUENCE [LARGE SCALE GENOMIC DNA]</scope>
    <source>
        <tissue evidence="2">Muscle</tissue>
    </source>
</reference>
<proteinExistence type="predicted"/>
<organism evidence="2 3">
    <name type="scientific">Portunus trituberculatus</name>
    <name type="common">Swimming crab</name>
    <name type="synonym">Neptunus trituberculatus</name>
    <dbReference type="NCBI Taxonomy" id="210409"/>
    <lineage>
        <taxon>Eukaryota</taxon>
        <taxon>Metazoa</taxon>
        <taxon>Ecdysozoa</taxon>
        <taxon>Arthropoda</taxon>
        <taxon>Crustacea</taxon>
        <taxon>Multicrustacea</taxon>
        <taxon>Malacostraca</taxon>
        <taxon>Eumalacostraca</taxon>
        <taxon>Eucarida</taxon>
        <taxon>Decapoda</taxon>
        <taxon>Pleocyemata</taxon>
        <taxon>Brachyura</taxon>
        <taxon>Eubrachyura</taxon>
        <taxon>Portunoidea</taxon>
        <taxon>Portunidae</taxon>
        <taxon>Portuninae</taxon>
        <taxon>Portunus</taxon>
    </lineage>
</organism>
<dbReference type="EMBL" id="VSRR010084148">
    <property type="protein sequence ID" value="MPC90374.1"/>
    <property type="molecule type" value="Genomic_DNA"/>
</dbReference>
<dbReference type="AlphaFoldDB" id="A0A5B7JDD6"/>
<gene>
    <name evidence="2" type="ORF">E2C01_085355</name>
</gene>
<sequence length="82" mass="8741">MFKASINVTGQGVRPLTIKFTVTGEEPSSSVGATAVFPTQGRTQPREAAPPRPATTNKETRPNICLNPNSEGRVKAAFTVAW</sequence>
<name>A0A5B7JDD6_PORTR</name>
<protein>
    <submittedName>
        <fullName evidence="2">Uncharacterized protein</fullName>
    </submittedName>
</protein>
<accession>A0A5B7JDD6</accession>
<evidence type="ECO:0000256" key="1">
    <source>
        <dbReference type="SAM" id="MobiDB-lite"/>
    </source>
</evidence>
<evidence type="ECO:0000313" key="3">
    <source>
        <dbReference type="Proteomes" id="UP000324222"/>
    </source>
</evidence>